<name>R4XKW9_TAPDE</name>
<proteinExistence type="predicted"/>
<dbReference type="AlphaFoldDB" id="R4XKW9"/>
<evidence type="ECO:0000313" key="2">
    <source>
        <dbReference type="EMBL" id="CCG83959.1"/>
    </source>
</evidence>
<keyword evidence="3" id="KW-1185">Reference proteome</keyword>
<accession>R4XKW9</accession>
<feature type="region of interest" description="Disordered" evidence="1">
    <location>
        <begin position="155"/>
        <end position="178"/>
    </location>
</feature>
<evidence type="ECO:0000256" key="1">
    <source>
        <dbReference type="SAM" id="MobiDB-lite"/>
    </source>
</evidence>
<sequence length="284" mass="31310">MSRLQRQALRLRGAGRTFVDAAPIAFKSRLAIEPVEAAEVLKVTAVANVDCIDTRTPLAEMNSNRIIQKPTKPSGKSMDFRTPKLIKAAKAKTPVQSPPRMVSCDILTTPAVEIPLVSIDDAGLCSPLQFSTPTAALHEPCHATETAIQLVDSTPEETHSPFTSPVPSENIAHPSTRKRKLETMDIAVPINMSPVESKKRKLRGLLRELGPGASRFVLGAPNFATPARRKIFARRRQGRTFDTIAKELKKWKTGQSVKTYLVKHTTAEDEDRLATQIARYITEQ</sequence>
<protein>
    <submittedName>
        <fullName evidence="2">Uncharacterized protein</fullName>
    </submittedName>
</protein>
<organism evidence="2 3">
    <name type="scientific">Taphrina deformans (strain PYCC 5710 / ATCC 11124 / CBS 356.35 / IMI 108563 / JCM 9778 / NBRC 8474)</name>
    <name type="common">Peach leaf curl fungus</name>
    <name type="synonym">Lalaria deformans</name>
    <dbReference type="NCBI Taxonomy" id="1097556"/>
    <lineage>
        <taxon>Eukaryota</taxon>
        <taxon>Fungi</taxon>
        <taxon>Dikarya</taxon>
        <taxon>Ascomycota</taxon>
        <taxon>Taphrinomycotina</taxon>
        <taxon>Taphrinomycetes</taxon>
        <taxon>Taphrinales</taxon>
        <taxon>Taphrinaceae</taxon>
        <taxon>Taphrina</taxon>
    </lineage>
</organism>
<evidence type="ECO:0000313" key="3">
    <source>
        <dbReference type="Proteomes" id="UP000013776"/>
    </source>
</evidence>
<dbReference type="VEuPathDB" id="FungiDB:TAPDE_004308"/>
<gene>
    <name evidence="2" type="ORF">TAPDE_004308</name>
</gene>
<dbReference type="EMBL" id="CAHR02000191">
    <property type="protein sequence ID" value="CCG83959.1"/>
    <property type="molecule type" value="Genomic_DNA"/>
</dbReference>
<dbReference type="Proteomes" id="UP000013776">
    <property type="component" value="Unassembled WGS sequence"/>
</dbReference>
<reference evidence="2 3" key="1">
    <citation type="journal article" date="2013" name="MBio">
        <title>Genome sequencing of the plant pathogen Taphrina deformans, the causal agent of peach leaf curl.</title>
        <authorList>
            <person name="Cisse O.H."/>
            <person name="Almeida J.M.G.C.F."/>
            <person name="Fonseca A."/>
            <person name="Kumar A.A."/>
            <person name="Salojaervi J."/>
            <person name="Overmyer K."/>
            <person name="Hauser P.M."/>
            <person name="Pagni M."/>
        </authorList>
    </citation>
    <scope>NUCLEOTIDE SEQUENCE [LARGE SCALE GENOMIC DNA]</scope>
    <source>
        <strain evidence="3">PYCC 5710 / ATCC 11124 / CBS 356.35 / IMI 108563 / JCM 9778 / NBRC 8474</strain>
    </source>
</reference>
<comment type="caution">
    <text evidence="2">The sequence shown here is derived from an EMBL/GenBank/DDBJ whole genome shotgun (WGS) entry which is preliminary data.</text>
</comment>